<proteinExistence type="inferred from homology"/>
<keyword evidence="7" id="KW-0998">Cell outer membrane</keyword>
<keyword evidence="4" id="KW-1134">Transmembrane beta strand</keyword>
<gene>
    <name evidence="8" type="ORF">Cflav_PD2700</name>
</gene>
<dbReference type="GO" id="GO:1990281">
    <property type="term" value="C:efflux pump complex"/>
    <property type="evidence" value="ECO:0007669"/>
    <property type="project" value="TreeGrafter"/>
</dbReference>
<evidence type="ECO:0000256" key="3">
    <source>
        <dbReference type="ARBA" id="ARBA00022448"/>
    </source>
</evidence>
<name>B9XJM0_PEDPL</name>
<dbReference type="STRING" id="320771.Cflav_PD2700"/>
<dbReference type="Pfam" id="PF02321">
    <property type="entry name" value="OEP"/>
    <property type="match status" value="2"/>
</dbReference>
<accession>B9XJM0</accession>
<keyword evidence="9" id="KW-1185">Reference proteome</keyword>
<evidence type="ECO:0000256" key="2">
    <source>
        <dbReference type="ARBA" id="ARBA00007613"/>
    </source>
</evidence>
<dbReference type="Proteomes" id="UP000003688">
    <property type="component" value="Unassembled WGS sequence"/>
</dbReference>
<dbReference type="SUPFAM" id="SSF56954">
    <property type="entry name" value="Outer membrane efflux proteins (OEP)"/>
    <property type="match status" value="1"/>
</dbReference>
<dbReference type="AlphaFoldDB" id="B9XJM0"/>
<dbReference type="PANTHER" id="PTHR30026">
    <property type="entry name" value="OUTER MEMBRANE PROTEIN TOLC"/>
    <property type="match status" value="1"/>
</dbReference>
<evidence type="ECO:0000256" key="6">
    <source>
        <dbReference type="ARBA" id="ARBA00023136"/>
    </source>
</evidence>
<evidence type="ECO:0000256" key="7">
    <source>
        <dbReference type="ARBA" id="ARBA00023237"/>
    </source>
</evidence>
<dbReference type="InterPro" id="IPR003423">
    <property type="entry name" value="OMP_efflux"/>
</dbReference>
<evidence type="ECO:0000256" key="5">
    <source>
        <dbReference type="ARBA" id="ARBA00022692"/>
    </source>
</evidence>
<comment type="caution">
    <text evidence="8">The sequence shown here is derived from an EMBL/GenBank/DDBJ whole genome shotgun (WGS) entry which is preliminary data.</text>
</comment>
<keyword evidence="5" id="KW-0812">Transmembrane</keyword>
<protein>
    <submittedName>
        <fullName evidence="8">Outer membrane efflux protein</fullName>
    </submittedName>
</protein>
<dbReference type="GO" id="GO:0015288">
    <property type="term" value="F:porin activity"/>
    <property type="evidence" value="ECO:0007669"/>
    <property type="project" value="TreeGrafter"/>
</dbReference>
<organism evidence="8 9">
    <name type="scientific">Pedosphaera parvula (strain Ellin514)</name>
    <dbReference type="NCBI Taxonomy" id="320771"/>
    <lineage>
        <taxon>Bacteria</taxon>
        <taxon>Pseudomonadati</taxon>
        <taxon>Verrucomicrobiota</taxon>
        <taxon>Pedosphaerae</taxon>
        <taxon>Pedosphaerales</taxon>
        <taxon>Pedosphaeraceae</taxon>
        <taxon>Pedosphaera</taxon>
    </lineage>
</organism>
<evidence type="ECO:0000313" key="8">
    <source>
        <dbReference type="EMBL" id="EEF59896.1"/>
    </source>
</evidence>
<keyword evidence="3" id="KW-0813">Transport</keyword>
<reference evidence="8 9" key="1">
    <citation type="journal article" date="2011" name="J. Bacteriol.">
        <title>Genome sequence of 'Pedosphaera parvula' Ellin514, an aerobic Verrucomicrobial isolate from pasture soil.</title>
        <authorList>
            <person name="Kant R."/>
            <person name="van Passel M.W."/>
            <person name="Sangwan P."/>
            <person name="Palva A."/>
            <person name="Lucas S."/>
            <person name="Copeland A."/>
            <person name="Lapidus A."/>
            <person name="Glavina Del Rio T."/>
            <person name="Dalin E."/>
            <person name="Tice H."/>
            <person name="Bruce D."/>
            <person name="Goodwin L."/>
            <person name="Pitluck S."/>
            <person name="Chertkov O."/>
            <person name="Larimer F.W."/>
            <person name="Land M.L."/>
            <person name="Hauser L."/>
            <person name="Brettin T.S."/>
            <person name="Detter J.C."/>
            <person name="Han S."/>
            <person name="de Vos W.M."/>
            <person name="Janssen P.H."/>
            <person name="Smidt H."/>
        </authorList>
    </citation>
    <scope>NUCLEOTIDE SEQUENCE [LARGE SCALE GENOMIC DNA]</scope>
    <source>
        <strain evidence="8 9">Ellin514</strain>
    </source>
</reference>
<dbReference type="PANTHER" id="PTHR30026:SF20">
    <property type="entry name" value="OUTER MEMBRANE PROTEIN TOLC"/>
    <property type="match status" value="1"/>
</dbReference>
<dbReference type="EMBL" id="ABOX02000022">
    <property type="protein sequence ID" value="EEF59896.1"/>
    <property type="molecule type" value="Genomic_DNA"/>
</dbReference>
<comment type="similarity">
    <text evidence="2">Belongs to the outer membrane factor (OMF) (TC 1.B.17) family.</text>
</comment>
<evidence type="ECO:0000256" key="4">
    <source>
        <dbReference type="ARBA" id="ARBA00022452"/>
    </source>
</evidence>
<dbReference type="GO" id="GO:0015562">
    <property type="term" value="F:efflux transmembrane transporter activity"/>
    <property type="evidence" value="ECO:0007669"/>
    <property type="project" value="InterPro"/>
</dbReference>
<comment type="subcellular location">
    <subcellularLocation>
        <location evidence="1">Cell outer membrane</location>
    </subcellularLocation>
</comment>
<dbReference type="RefSeq" id="WP_007416013.1">
    <property type="nucleotide sequence ID" value="NZ_ABOX02000022.1"/>
</dbReference>
<dbReference type="GO" id="GO:0009279">
    <property type="term" value="C:cell outer membrane"/>
    <property type="evidence" value="ECO:0007669"/>
    <property type="project" value="UniProtKB-SubCell"/>
</dbReference>
<evidence type="ECO:0000256" key="1">
    <source>
        <dbReference type="ARBA" id="ARBA00004442"/>
    </source>
</evidence>
<dbReference type="OrthoDB" id="5405048at2"/>
<dbReference type="InterPro" id="IPR051906">
    <property type="entry name" value="TolC-like"/>
</dbReference>
<evidence type="ECO:0000313" key="9">
    <source>
        <dbReference type="Proteomes" id="UP000003688"/>
    </source>
</evidence>
<sequence precursor="true">MRVFDEVSQIKHSSLFMKSSKICVVALACVAVAVNARQEPQPPVKVPLVKGARQTRVLTLEECIRMALLHNLDIQITQYTPLFDQYTISVAYAAYEPTASFRATHRMNSSPGGIDTTTGLALPSRVTHSDIFTPDISGSLPTGTTYDLTGGSLIDQSGTGIRPDLQWSANPGPGITLTQPLLKGFWIDQTRFTIQLDKNALKFDEQALRQQIMKTVTDVQTAYYELIFARENVRVNQEALKLAQQLVSENLKRVEVGALAPLDEKQSESQAASSEADLLTALQTQGTDENNLKSLITDNYGEWVNVTPVPAESLTATPQQFDLQESWRSALENRPDILQQRLTLDKNNITVKYDFNQLFPTLNLQGSYGRNALAGSFTGILGDVREEKNPFYTYGVVVSMPLGNGAARNNYRIAKATVQQQLLALKRTEQLAIVTVENDVGQLRADLQTIKARHAATVYAKDALEAEQKKLENGKSTSFQVLQLQKDYTNAQTLEIRAIASYNQHIAQLALDEGTTLTKNRIDLTKK</sequence>
<keyword evidence="6" id="KW-0472">Membrane</keyword>
<dbReference type="Gene3D" id="1.20.1600.10">
    <property type="entry name" value="Outer membrane efflux proteins (OEP)"/>
    <property type="match status" value="1"/>
</dbReference>